<sequence>MSNSIESLLMQMSKYLEARNRTKFFEIGGQIQEKLTKMGLYPLDIDEIWRSKVGDGYSPPSSKGPSIDSSKENPYDE</sequence>
<protein>
    <submittedName>
        <fullName evidence="2">Uncharacterized protein</fullName>
    </submittedName>
</protein>
<keyword evidence="3" id="KW-1185">Reference proteome</keyword>
<dbReference type="HOGENOM" id="CLU_2630938_0_0_0"/>
<feature type="region of interest" description="Disordered" evidence="1">
    <location>
        <begin position="53"/>
        <end position="77"/>
    </location>
</feature>
<proteinExistence type="predicted"/>
<feature type="compositionally biased region" description="Polar residues" evidence="1">
    <location>
        <begin position="59"/>
        <end position="68"/>
    </location>
</feature>
<dbReference type="STRING" id="1499966.U14_01735"/>
<dbReference type="Proteomes" id="UP000030700">
    <property type="component" value="Unassembled WGS sequence"/>
</dbReference>
<evidence type="ECO:0000313" key="2">
    <source>
        <dbReference type="EMBL" id="GAK50504.1"/>
    </source>
</evidence>
<dbReference type="AlphaFoldDB" id="A0A0S6VSP6"/>
<name>A0A0S6VSP6_9BACT</name>
<evidence type="ECO:0000256" key="1">
    <source>
        <dbReference type="SAM" id="MobiDB-lite"/>
    </source>
</evidence>
<reference evidence="2" key="1">
    <citation type="journal article" date="2015" name="PeerJ">
        <title>First genomic representation of candidate bacterial phylum KSB3 points to enhanced environmental sensing as a trigger of wastewater bulking.</title>
        <authorList>
            <person name="Sekiguchi Y."/>
            <person name="Ohashi A."/>
            <person name="Parks D.H."/>
            <person name="Yamauchi T."/>
            <person name="Tyson G.W."/>
            <person name="Hugenholtz P."/>
        </authorList>
    </citation>
    <scope>NUCLEOTIDE SEQUENCE [LARGE SCALE GENOMIC DNA]</scope>
</reference>
<organism evidence="2">
    <name type="scientific">Candidatus Moduliflexus flocculans</name>
    <dbReference type="NCBI Taxonomy" id="1499966"/>
    <lineage>
        <taxon>Bacteria</taxon>
        <taxon>Candidatus Moduliflexota</taxon>
        <taxon>Candidatus Moduliflexia</taxon>
        <taxon>Candidatus Moduliflexales</taxon>
        <taxon>Candidatus Moduliflexaceae</taxon>
    </lineage>
</organism>
<accession>A0A0S6VSP6</accession>
<gene>
    <name evidence="2" type="ORF">U14_01735</name>
</gene>
<dbReference type="EMBL" id="DF820456">
    <property type="protein sequence ID" value="GAK50504.1"/>
    <property type="molecule type" value="Genomic_DNA"/>
</dbReference>
<evidence type="ECO:0000313" key="3">
    <source>
        <dbReference type="Proteomes" id="UP000030700"/>
    </source>
</evidence>